<gene>
    <name evidence="1" type="ORF">CAUJ_LOCUS9672</name>
</gene>
<comment type="caution">
    <text evidence="1">The sequence shown here is derived from an EMBL/GenBank/DDBJ whole genome shotgun (WGS) entry which is preliminary data.</text>
</comment>
<name>A0A8S1HBR6_9PELO</name>
<organism evidence="1 2">
    <name type="scientific">Caenorhabditis auriculariae</name>
    <dbReference type="NCBI Taxonomy" id="2777116"/>
    <lineage>
        <taxon>Eukaryota</taxon>
        <taxon>Metazoa</taxon>
        <taxon>Ecdysozoa</taxon>
        <taxon>Nematoda</taxon>
        <taxon>Chromadorea</taxon>
        <taxon>Rhabditida</taxon>
        <taxon>Rhabditina</taxon>
        <taxon>Rhabditomorpha</taxon>
        <taxon>Rhabditoidea</taxon>
        <taxon>Rhabditidae</taxon>
        <taxon>Peloderinae</taxon>
        <taxon>Caenorhabditis</taxon>
    </lineage>
</organism>
<protein>
    <submittedName>
        <fullName evidence="1">Uncharacterized protein</fullName>
    </submittedName>
</protein>
<sequence length="144" mass="15715">MKLVCNGIGQPMAALGMDQSVTVALRLESGLTLLRVAWNFRKQLFTFAKPPKPFTFGRSDNPRKKPKAIHHRLTGSFFLGPPQDPGLNVSISRARDVHLLPVYGGSSALRLGCRKGAADSFYGFFGPSSDSSKLLMTVRSTCVF</sequence>
<evidence type="ECO:0000313" key="2">
    <source>
        <dbReference type="Proteomes" id="UP000835052"/>
    </source>
</evidence>
<dbReference type="AlphaFoldDB" id="A0A8S1HBR6"/>
<dbReference type="Proteomes" id="UP000835052">
    <property type="component" value="Unassembled WGS sequence"/>
</dbReference>
<keyword evidence="2" id="KW-1185">Reference proteome</keyword>
<proteinExistence type="predicted"/>
<dbReference type="EMBL" id="CAJGYM010000038">
    <property type="protein sequence ID" value="CAD6193753.1"/>
    <property type="molecule type" value="Genomic_DNA"/>
</dbReference>
<evidence type="ECO:0000313" key="1">
    <source>
        <dbReference type="EMBL" id="CAD6193753.1"/>
    </source>
</evidence>
<accession>A0A8S1HBR6</accession>
<reference evidence="1" key="1">
    <citation type="submission" date="2020-10" db="EMBL/GenBank/DDBJ databases">
        <authorList>
            <person name="Kikuchi T."/>
        </authorList>
    </citation>
    <scope>NUCLEOTIDE SEQUENCE</scope>
    <source>
        <strain evidence="1">NKZ352</strain>
    </source>
</reference>